<evidence type="ECO:0000313" key="12">
    <source>
        <dbReference type="Proteomes" id="UP000557688"/>
    </source>
</evidence>
<feature type="transmembrane region" description="Helical" evidence="8">
    <location>
        <begin position="386"/>
        <end position="408"/>
    </location>
</feature>
<dbReference type="GO" id="GO:0005886">
    <property type="term" value="C:plasma membrane"/>
    <property type="evidence" value="ECO:0007669"/>
    <property type="project" value="UniProtKB-SubCell"/>
</dbReference>
<dbReference type="AlphaFoldDB" id="A0A839UYV2"/>
<gene>
    <name evidence="10" type="ORF">FHR90_001356</name>
    <name evidence="11" type="ORF">HUK83_05730</name>
</gene>
<comment type="subcellular location">
    <subcellularLocation>
        <location evidence="1">Cell membrane</location>
        <topology evidence="1">Multi-pass membrane protein</topology>
    </subcellularLocation>
</comment>
<keyword evidence="12" id="KW-1185">Reference proteome</keyword>
<feature type="transmembrane region" description="Helical" evidence="8">
    <location>
        <begin position="21"/>
        <end position="42"/>
    </location>
</feature>
<reference evidence="11 13" key="1">
    <citation type="submission" date="2020-06" db="EMBL/GenBank/DDBJ databases">
        <title>Description of novel acetic acid bacteria.</title>
        <authorList>
            <person name="Sombolestani A."/>
        </authorList>
    </citation>
    <scope>NUCLEOTIDE SEQUENCE [LARGE SCALE GENOMIC DNA]</scope>
    <source>
        <strain evidence="11 13">LMG 26838</strain>
    </source>
</reference>
<dbReference type="PANTHER" id="PTHR43528:SF3">
    <property type="entry name" value="CITRATE-PROTON SYMPORTER"/>
    <property type="match status" value="1"/>
</dbReference>
<name>A0A839UYV2_9PROT</name>
<keyword evidence="5" id="KW-0769">Symport</keyword>
<evidence type="ECO:0000313" key="13">
    <source>
        <dbReference type="Proteomes" id="UP000565205"/>
    </source>
</evidence>
<dbReference type="InterPro" id="IPR020846">
    <property type="entry name" value="MFS_dom"/>
</dbReference>
<keyword evidence="6 8" id="KW-1133">Transmembrane helix</keyword>
<evidence type="ECO:0000256" key="7">
    <source>
        <dbReference type="ARBA" id="ARBA00023136"/>
    </source>
</evidence>
<keyword evidence="4 8" id="KW-0812">Transmembrane</keyword>
<keyword evidence="3" id="KW-1003">Cell membrane</keyword>
<evidence type="ECO:0000256" key="5">
    <source>
        <dbReference type="ARBA" id="ARBA00022847"/>
    </source>
</evidence>
<evidence type="ECO:0000256" key="1">
    <source>
        <dbReference type="ARBA" id="ARBA00004651"/>
    </source>
</evidence>
<dbReference type="PANTHER" id="PTHR43528">
    <property type="entry name" value="ALPHA-KETOGLUTARATE PERMEASE"/>
    <property type="match status" value="1"/>
</dbReference>
<evidence type="ECO:0000256" key="8">
    <source>
        <dbReference type="SAM" id="Phobius"/>
    </source>
</evidence>
<feature type="transmembrane region" description="Helical" evidence="8">
    <location>
        <begin position="224"/>
        <end position="245"/>
    </location>
</feature>
<evidence type="ECO:0000313" key="10">
    <source>
        <dbReference type="EMBL" id="MBB3173533.1"/>
    </source>
</evidence>
<evidence type="ECO:0000313" key="11">
    <source>
        <dbReference type="EMBL" id="NVN29835.1"/>
    </source>
</evidence>
<proteinExistence type="predicted"/>
<evidence type="ECO:0000259" key="9">
    <source>
        <dbReference type="PROSITE" id="PS50850"/>
    </source>
</evidence>
<keyword evidence="7 8" id="KW-0472">Membrane</keyword>
<keyword evidence="2" id="KW-0813">Transport</keyword>
<evidence type="ECO:0000256" key="6">
    <source>
        <dbReference type="ARBA" id="ARBA00022989"/>
    </source>
</evidence>
<dbReference type="Pfam" id="PF00083">
    <property type="entry name" value="Sugar_tr"/>
    <property type="match status" value="1"/>
</dbReference>
<feature type="domain" description="Major facilitator superfamily (MFS) profile" evidence="9">
    <location>
        <begin position="12"/>
        <end position="412"/>
    </location>
</feature>
<comment type="caution">
    <text evidence="10">The sequence shown here is derived from an EMBL/GenBank/DDBJ whole genome shotgun (WGS) entry which is preliminary data.</text>
</comment>
<reference evidence="10 12" key="2">
    <citation type="submission" date="2020-08" db="EMBL/GenBank/DDBJ databases">
        <title>Genomic Encyclopedia of Type Strains, Phase III (KMG-III): the genomes of soil and plant-associated and newly described type strains.</title>
        <authorList>
            <person name="Whitman W."/>
        </authorList>
    </citation>
    <scope>NUCLEOTIDE SEQUENCE [LARGE SCALE GENOMIC DNA]</scope>
    <source>
        <strain evidence="10 12">CECT 8088</strain>
    </source>
</reference>
<sequence length="423" mass="43789">MAVASPSPRKRMLIGICAGNFLEFYNFGVYAFFAPMLAAAYFPKGDHLVALTLALLTFAIGFLARPVGAAVVAAYAARAGRRAALMLTFSLMGLGSALIALTPGYNRIGIAAPVIVLLGRLIQGFSDGGEVGPATTLLFDLEAAHGRGGIVSLQYITQLCAMLVSVMVGAVLAAVLPHDALYGWGWRVPFLLGLMVVPVGLFIRGSETMDHAPPPQPAPVTTTAPVAAIALVLTVIACGTIGTYMRAYGVSYAVSVLHLSPGIGMLAMSAGLATGILATIAGIPLAARIGTIPLVLASTLAAMVLTWPLYHHAITTPGLSSQLLLNIALFAITNLPAGVLWKTMLGALPERNRSLAFGLIYALAVSIFGGFTQPVVTWLITVTGSAMVPAWVSIALAPVGTAALLLLLRKQRGTQTRAAPALA</sequence>
<organism evidence="10 12">
    <name type="scientific">Endobacter medicaginis</name>
    <dbReference type="NCBI Taxonomy" id="1181271"/>
    <lineage>
        <taxon>Bacteria</taxon>
        <taxon>Pseudomonadati</taxon>
        <taxon>Pseudomonadota</taxon>
        <taxon>Alphaproteobacteria</taxon>
        <taxon>Acetobacterales</taxon>
        <taxon>Acetobacteraceae</taxon>
        <taxon>Endobacter</taxon>
    </lineage>
</organism>
<feature type="transmembrane region" description="Helical" evidence="8">
    <location>
        <begin position="83"/>
        <end position="102"/>
    </location>
</feature>
<feature type="transmembrane region" description="Helical" evidence="8">
    <location>
        <begin position="323"/>
        <end position="343"/>
    </location>
</feature>
<evidence type="ECO:0000256" key="3">
    <source>
        <dbReference type="ARBA" id="ARBA00022475"/>
    </source>
</evidence>
<accession>A0A839UYV2</accession>
<dbReference type="EMBL" id="JABXXQ010000073">
    <property type="protein sequence ID" value="NVN29835.1"/>
    <property type="molecule type" value="Genomic_DNA"/>
</dbReference>
<dbReference type="EMBL" id="JACHXV010000004">
    <property type="protein sequence ID" value="MBB3173533.1"/>
    <property type="molecule type" value="Genomic_DNA"/>
</dbReference>
<dbReference type="InterPro" id="IPR005828">
    <property type="entry name" value="MFS_sugar_transport-like"/>
</dbReference>
<feature type="transmembrane region" description="Helical" evidence="8">
    <location>
        <begin position="265"/>
        <end position="287"/>
    </location>
</feature>
<dbReference type="Proteomes" id="UP000565205">
    <property type="component" value="Unassembled WGS sequence"/>
</dbReference>
<feature type="transmembrane region" description="Helical" evidence="8">
    <location>
        <begin position="184"/>
        <end position="203"/>
    </location>
</feature>
<dbReference type="SUPFAM" id="SSF103473">
    <property type="entry name" value="MFS general substrate transporter"/>
    <property type="match status" value="1"/>
</dbReference>
<dbReference type="PROSITE" id="PS50850">
    <property type="entry name" value="MFS"/>
    <property type="match status" value="1"/>
</dbReference>
<evidence type="ECO:0000256" key="4">
    <source>
        <dbReference type="ARBA" id="ARBA00022692"/>
    </source>
</evidence>
<dbReference type="GO" id="GO:0015293">
    <property type="term" value="F:symporter activity"/>
    <property type="evidence" value="ECO:0007669"/>
    <property type="project" value="UniProtKB-KW"/>
</dbReference>
<dbReference type="InterPro" id="IPR051084">
    <property type="entry name" value="H+-coupled_symporters"/>
</dbReference>
<dbReference type="Gene3D" id="1.20.1250.20">
    <property type="entry name" value="MFS general substrate transporter like domains"/>
    <property type="match status" value="2"/>
</dbReference>
<evidence type="ECO:0000256" key="2">
    <source>
        <dbReference type="ARBA" id="ARBA00022448"/>
    </source>
</evidence>
<dbReference type="InterPro" id="IPR036259">
    <property type="entry name" value="MFS_trans_sf"/>
</dbReference>
<feature type="transmembrane region" description="Helical" evidence="8">
    <location>
        <begin position="48"/>
        <end position="76"/>
    </location>
</feature>
<dbReference type="RefSeq" id="WP_176622863.1">
    <property type="nucleotide sequence ID" value="NZ_JABXXQ010000073.1"/>
</dbReference>
<dbReference type="Proteomes" id="UP000557688">
    <property type="component" value="Unassembled WGS sequence"/>
</dbReference>
<protein>
    <submittedName>
        <fullName evidence="10">MFS family permease</fullName>
    </submittedName>
    <submittedName>
        <fullName evidence="11">MFS transporter</fullName>
    </submittedName>
</protein>
<feature type="transmembrane region" description="Helical" evidence="8">
    <location>
        <begin position="294"/>
        <end position="311"/>
    </location>
</feature>
<feature type="transmembrane region" description="Helical" evidence="8">
    <location>
        <begin position="355"/>
        <end position="380"/>
    </location>
</feature>